<evidence type="ECO:0000313" key="10">
    <source>
        <dbReference type="EMBL" id="SDJ06775.1"/>
    </source>
</evidence>
<organism evidence="10 11">
    <name type="scientific">Paenibacillus typhae</name>
    <dbReference type="NCBI Taxonomy" id="1174501"/>
    <lineage>
        <taxon>Bacteria</taxon>
        <taxon>Bacillati</taxon>
        <taxon>Bacillota</taxon>
        <taxon>Bacilli</taxon>
        <taxon>Bacillales</taxon>
        <taxon>Paenibacillaceae</taxon>
        <taxon>Paenibacillus</taxon>
    </lineage>
</organism>
<name>A0A1G8QR10_9BACL</name>
<dbReference type="AlphaFoldDB" id="A0A1G8QR10"/>
<dbReference type="EMBL" id="FNDX01000011">
    <property type="protein sequence ID" value="SDJ06775.1"/>
    <property type="molecule type" value="Genomic_DNA"/>
</dbReference>
<feature type="domain" description="OmpR/PhoB-type" evidence="9">
    <location>
        <begin position="125"/>
        <end position="223"/>
    </location>
</feature>
<dbReference type="InterPro" id="IPR016032">
    <property type="entry name" value="Sig_transdc_resp-reg_C-effctor"/>
</dbReference>
<dbReference type="Gene3D" id="6.10.250.690">
    <property type="match status" value="1"/>
</dbReference>
<dbReference type="SUPFAM" id="SSF46894">
    <property type="entry name" value="C-terminal effector domain of the bipartite response regulators"/>
    <property type="match status" value="1"/>
</dbReference>
<dbReference type="SMART" id="SM00448">
    <property type="entry name" value="REC"/>
    <property type="match status" value="1"/>
</dbReference>
<evidence type="ECO:0000256" key="2">
    <source>
        <dbReference type="ARBA" id="ARBA00023012"/>
    </source>
</evidence>
<dbReference type="GO" id="GO:0000156">
    <property type="term" value="F:phosphorelay response regulator activity"/>
    <property type="evidence" value="ECO:0007669"/>
    <property type="project" value="TreeGrafter"/>
</dbReference>
<keyword evidence="2" id="KW-0902">Two-component regulatory system</keyword>
<keyword evidence="1 6" id="KW-0597">Phosphoprotein</keyword>
<evidence type="ECO:0000259" key="8">
    <source>
        <dbReference type="PROSITE" id="PS50110"/>
    </source>
</evidence>
<dbReference type="SMART" id="SM00862">
    <property type="entry name" value="Trans_reg_C"/>
    <property type="match status" value="1"/>
</dbReference>
<dbReference type="Gene3D" id="3.40.50.2300">
    <property type="match status" value="1"/>
</dbReference>
<dbReference type="PROSITE" id="PS50110">
    <property type="entry name" value="RESPONSE_REGULATORY"/>
    <property type="match status" value="1"/>
</dbReference>
<dbReference type="OrthoDB" id="9790442at2"/>
<feature type="domain" description="Response regulatory" evidence="8">
    <location>
        <begin position="2"/>
        <end position="116"/>
    </location>
</feature>
<reference evidence="11" key="1">
    <citation type="submission" date="2016-10" db="EMBL/GenBank/DDBJ databases">
        <authorList>
            <person name="Varghese N."/>
            <person name="Submissions S."/>
        </authorList>
    </citation>
    <scope>NUCLEOTIDE SEQUENCE [LARGE SCALE GENOMIC DNA]</scope>
    <source>
        <strain evidence="11">CGMCC 1.11012</strain>
    </source>
</reference>
<dbReference type="Gene3D" id="1.10.10.10">
    <property type="entry name" value="Winged helix-like DNA-binding domain superfamily/Winged helix DNA-binding domain"/>
    <property type="match status" value="1"/>
</dbReference>
<gene>
    <name evidence="10" type="ORF">SAMN05216192_11196</name>
</gene>
<evidence type="ECO:0000256" key="5">
    <source>
        <dbReference type="ARBA" id="ARBA00023163"/>
    </source>
</evidence>
<evidence type="ECO:0000256" key="7">
    <source>
        <dbReference type="PROSITE-ProRule" id="PRU01091"/>
    </source>
</evidence>
<dbReference type="SUPFAM" id="SSF52172">
    <property type="entry name" value="CheY-like"/>
    <property type="match status" value="1"/>
</dbReference>
<evidence type="ECO:0000256" key="1">
    <source>
        <dbReference type="ARBA" id="ARBA00022553"/>
    </source>
</evidence>
<keyword evidence="11" id="KW-1185">Reference proteome</keyword>
<dbReference type="InterPro" id="IPR011006">
    <property type="entry name" value="CheY-like_superfamily"/>
</dbReference>
<dbReference type="InterPro" id="IPR039420">
    <property type="entry name" value="WalR-like"/>
</dbReference>
<dbReference type="GO" id="GO:0006355">
    <property type="term" value="P:regulation of DNA-templated transcription"/>
    <property type="evidence" value="ECO:0007669"/>
    <property type="project" value="InterPro"/>
</dbReference>
<evidence type="ECO:0000256" key="3">
    <source>
        <dbReference type="ARBA" id="ARBA00023015"/>
    </source>
</evidence>
<sequence>MKILLIEDEIQLCESLVQLLMHSKYNVDAAHDGVNGLHLVLTNIYDVIILDISLPFMNGLDVMTRARQRNISTPILLLTAKEEPRDIIAGLDHGADDYLAKPFDPGELLARVRALIRRKSHTLIEKKLYYSDISLDLTNYRMECRHESVKLSRKEFEIMYYFMLNPERLIGKERLVSRVWSLESNTEYNNIEVYISFLRKKLAYLSPDVVITTLRGRGYKLEQSHD</sequence>
<feature type="DNA-binding region" description="OmpR/PhoB-type" evidence="7">
    <location>
        <begin position="125"/>
        <end position="223"/>
    </location>
</feature>
<dbReference type="PANTHER" id="PTHR48111">
    <property type="entry name" value="REGULATOR OF RPOS"/>
    <property type="match status" value="1"/>
</dbReference>
<dbReference type="Pfam" id="PF00486">
    <property type="entry name" value="Trans_reg_C"/>
    <property type="match status" value="1"/>
</dbReference>
<evidence type="ECO:0000259" key="9">
    <source>
        <dbReference type="PROSITE" id="PS51755"/>
    </source>
</evidence>
<dbReference type="GO" id="GO:0005829">
    <property type="term" value="C:cytosol"/>
    <property type="evidence" value="ECO:0007669"/>
    <property type="project" value="TreeGrafter"/>
</dbReference>
<dbReference type="Proteomes" id="UP000199050">
    <property type="component" value="Unassembled WGS sequence"/>
</dbReference>
<evidence type="ECO:0000256" key="4">
    <source>
        <dbReference type="ARBA" id="ARBA00023125"/>
    </source>
</evidence>
<dbReference type="InterPro" id="IPR001789">
    <property type="entry name" value="Sig_transdc_resp-reg_receiver"/>
</dbReference>
<keyword evidence="4 7" id="KW-0238">DNA-binding</keyword>
<dbReference type="InterPro" id="IPR036388">
    <property type="entry name" value="WH-like_DNA-bd_sf"/>
</dbReference>
<dbReference type="RefSeq" id="WP_090714477.1">
    <property type="nucleotide sequence ID" value="NZ_CBCSKY010000009.1"/>
</dbReference>
<keyword evidence="5" id="KW-0804">Transcription</keyword>
<dbReference type="CDD" id="cd00383">
    <property type="entry name" value="trans_reg_C"/>
    <property type="match status" value="1"/>
</dbReference>
<feature type="modified residue" description="4-aspartylphosphate" evidence="6">
    <location>
        <position position="51"/>
    </location>
</feature>
<dbReference type="InterPro" id="IPR001867">
    <property type="entry name" value="OmpR/PhoB-type_DNA-bd"/>
</dbReference>
<protein>
    <submittedName>
        <fullName evidence="10">DNA-binding response regulator, OmpR family, contains REC and winged-helix (WHTH) domain</fullName>
    </submittedName>
</protein>
<dbReference type="PANTHER" id="PTHR48111:SF22">
    <property type="entry name" value="REGULATOR OF RPOS"/>
    <property type="match status" value="1"/>
</dbReference>
<dbReference type="Pfam" id="PF00072">
    <property type="entry name" value="Response_reg"/>
    <property type="match status" value="1"/>
</dbReference>
<evidence type="ECO:0000256" key="6">
    <source>
        <dbReference type="PROSITE-ProRule" id="PRU00169"/>
    </source>
</evidence>
<dbReference type="PROSITE" id="PS51755">
    <property type="entry name" value="OMPR_PHOB"/>
    <property type="match status" value="1"/>
</dbReference>
<dbReference type="STRING" id="1174501.SAMN05216192_11196"/>
<proteinExistence type="predicted"/>
<accession>A0A1G8QR10</accession>
<evidence type="ECO:0000313" key="11">
    <source>
        <dbReference type="Proteomes" id="UP000199050"/>
    </source>
</evidence>
<keyword evidence="3" id="KW-0805">Transcription regulation</keyword>
<dbReference type="GO" id="GO:0000976">
    <property type="term" value="F:transcription cis-regulatory region binding"/>
    <property type="evidence" value="ECO:0007669"/>
    <property type="project" value="TreeGrafter"/>
</dbReference>
<dbReference type="GO" id="GO:0032993">
    <property type="term" value="C:protein-DNA complex"/>
    <property type="evidence" value="ECO:0007669"/>
    <property type="project" value="TreeGrafter"/>
</dbReference>